<dbReference type="Pfam" id="PF07845">
    <property type="entry name" value="DUF1636"/>
    <property type="match status" value="1"/>
</dbReference>
<organism evidence="1 2">
    <name type="scientific">Actibacterium atlanticum</name>
    <dbReference type="NCBI Taxonomy" id="1461693"/>
    <lineage>
        <taxon>Bacteria</taxon>
        <taxon>Pseudomonadati</taxon>
        <taxon>Pseudomonadota</taxon>
        <taxon>Alphaproteobacteria</taxon>
        <taxon>Rhodobacterales</taxon>
        <taxon>Roseobacteraceae</taxon>
        <taxon>Actibacterium</taxon>
    </lineage>
</organism>
<sequence length="111" mass="12425">MHLPTLTLCRTCRDADPTLYDQVVSTLKAANVKAKLQHVDCMSGCMRPQTLAVRQNDKTAYLFGEITAQDLPDILTFIRMYQESPDGNFADARPLGKLRFKAIARIPADVQ</sequence>
<evidence type="ECO:0000313" key="2">
    <source>
        <dbReference type="Proteomes" id="UP000024836"/>
    </source>
</evidence>
<comment type="caution">
    <text evidence="1">The sequence shown here is derived from an EMBL/GenBank/DDBJ whole genome shotgun (WGS) entry which is preliminary data.</text>
</comment>
<reference evidence="1 2" key="1">
    <citation type="submission" date="2013-04" db="EMBL/GenBank/DDBJ databases">
        <title>Shimia sp. 22II-S11-Z10 Genome Sequencing.</title>
        <authorList>
            <person name="Lai Q."/>
            <person name="Li G."/>
            <person name="Shao Z."/>
        </authorList>
    </citation>
    <scope>NUCLEOTIDE SEQUENCE [LARGE SCALE GENOMIC DNA]</scope>
    <source>
        <strain evidence="2">22II-S11-Z10</strain>
    </source>
</reference>
<dbReference type="InterPro" id="IPR012863">
    <property type="entry name" value="DUF1636"/>
</dbReference>
<keyword evidence="2" id="KW-1185">Reference proteome</keyword>
<protein>
    <recommendedName>
        <fullName evidence="3">Metal-binding protein</fullName>
    </recommendedName>
</protein>
<evidence type="ECO:0000313" key="1">
    <source>
        <dbReference type="EMBL" id="KCV80759.1"/>
    </source>
</evidence>
<dbReference type="STRING" id="1461693.ATO10_15622"/>
<dbReference type="OrthoDB" id="8364077at2"/>
<accession>A0A058ZGK5</accession>
<proteinExistence type="predicted"/>
<dbReference type="AlphaFoldDB" id="A0A058ZGK5"/>
<dbReference type="RefSeq" id="WP_035253399.1">
    <property type="nucleotide sequence ID" value="NZ_AQQY01000017.1"/>
</dbReference>
<name>A0A058ZGK5_9RHOB</name>
<dbReference type="Proteomes" id="UP000024836">
    <property type="component" value="Unassembled WGS sequence"/>
</dbReference>
<dbReference type="EMBL" id="AQQY01000017">
    <property type="protein sequence ID" value="KCV80759.1"/>
    <property type="molecule type" value="Genomic_DNA"/>
</dbReference>
<evidence type="ECO:0008006" key="3">
    <source>
        <dbReference type="Google" id="ProtNLM"/>
    </source>
</evidence>
<gene>
    <name evidence="1" type="ORF">ATO10_15622</name>
</gene>
<dbReference type="eggNOG" id="COG5469">
    <property type="taxonomic scope" value="Bacteria"/>
</dbReference>